<dbReference type="EMBL" id="PFOD01000065">
    <property type="protein sequence ID" value="PIZ64996.1"/>
    <property type="molecule type" value="Genomic_DNA"/>
</dbReference>
<protein>
    <submittedName>
        <fullName evidence="1">Uncharacterized protein</fullName>
    </submittedName>
</protein>
<comment type="caution">
    <text evidence="1">The sequence shown here is derived from an EMBL/GenBank/DDBJ whole genome shotgun (WGS) entry which is preliminary data.</text>
</comment>
<proteinExistence type="predicted"/>
<dbReference type="Proteomes" id="UP000230027">
    <property type="component" value="Unassembled WGS sequence"/>
</dbReference>
<reference evidence="2" key="1">
    <citation type="submission" date="2017-09" db="EMBL/GenBank/DDBJ databases">
        <title>Depth-based differentiation of microbial function through sediment-hosted aquifers and enrichment of novel symbionts in the deep terrestrial subsurface.</title>
        <authorList>
            <person name="Probst A.J."/>
            <person name="Ladd B."/>
            <person name="Jarett J.K."/>
            <person name="Geller-Mcgrath D.E."/>
            <person name="Sieber C.M.K."/>
            <person name="Emerson J.B."/>
            <person name="Anantharaman K."/>
            <person name="Thomas B.C."/>
            <person name="Malmstrom R."/>
            <person name="Stieglmeier M."/>
            <person name="Klingl A."/>
            <person name="Woyke T."/>
            <person name="Ryan C.M."/>
            <person name="Banfield J.F."/>
        </authorList>
    </citation>
    <scope>NUCLEOTIDE SEQUENCE [LARGE SCALE GENOMIC DNA]</scope>
</reference>
<organism evidence="1 2">
    <name type="scientific">Candidatus Roizmanbacteria bacterium CG_4_10_14_0_2_um_filter_36_9</name>
    <dbReference type="NCBI Taxonomy" id="1974823"/>
    <lineage>
        <taxon>Bacteria</taxon>
        <taxon>Candidatus Roizmaniibacteriota</taxon>
    </lineage>
</organism>
<name>A0A2M7U3E8_9BACT</name>
<evidence type="ECO:0000313" key="2">
    <source>
        <dbReference type="Proteomes" id="UP000230027"/>
    </source>
</evidence>
<dbReference type="AlphaFoldDB" id="A0A2M7U3E8"/>
<evidence type="ECO:0000313" key="1">
    <source>
        <dbReference type="EMBL" id="PIZ64996.1"/>
    </source>
</evidence>
<feature type="non-terminal residue" evidence="1">
    <location>
        <position position="1"/>
    </location>
</feature>
<sequence>LDSKSDEIYKYLVTENGYSDKVSYFNSGQAADLSNATSFVIDSAIYISAGENIYKYLSGDSESFSPKFPEENVSYDDVYTDGDIESVYVLDKAKGSVYVLSKDGTYEKQISSSIFTKSKGIYVYENKIHALSGSVIYSISLE</sequence>
<gene>
    <name evidence="1" type="ORF">COY14_03280</name>
</gene>
<accession>A0A2M7U3E8</accession>